<accession>A0AAE8ZWN3</accession>
<protein>
    <submittedName>
        <fullName evidence="2">Uncharacterized protein</fullName>
    </submittedName>
</protein>
<gene>
    <name evidence="2" type="ORF">L3Y34_007364</name>
</gene>
<dbReference type="Proteomes" id="UP000827892">
    <property type="component" value="Chromosome V"/>
</dbReference>
<organism evidence="2 3">
    <name type="scientific">Caenorhabditis briggsae</name>
    <dbReference type="NCBI Taxonomy" id="6238"/>
    <lineage>
        <taxon>Eukaryota</taxon>
        <taxon>Metazoa</taxon>
        <taxon>Ecdysozoa</taxon>
        <taxon>Nematoda</taxon>
        <taxon>Chromadorea</taxon>
        <taxon>Rhabditida</taxon>
        <taxon>Rhabditina</taxon>
        <taxon>Rhabditomorpha</taxon>
        <taxon>Rhabditoidea</taxon>
        <taxon>Rhabditidae</taxon>
        <taxon>Peloderinae</taxon>
        <taxon>Caenorhabditis</taxon>
    </lineage>
</organism>
<proteinExistence type="predicted"/>
<sequence length="489" mass="55178">MNSSAQNVPSAAIGLGKITSLVLEIVPNITGPQLAHLGELQQGVIVANYLSNRRLQSTYENELACLSMEVESRETIAQNQPTNIPHSQPAAFFLGEITKYVKIIAPKITDEQQAQLAELHKLVISATAASTRFLQAEYEAKVSKMKNEIAMATDESIVFKAESPQPIDHYLKLLTEHFEKIAPNATQEQMDLFIQLKNSVISSNIHSTRKTQRAAEQQVAQLSEYVDIVSHQLEALKKLQTQEGKQSASHSGKAVDYQKVFKEKQAELRSLEAQIREVNEKRKQLNEKNNTTIYWHEMNIRVSRNPVFDPERARPIPYFLCQIEDLFKQAAPNMSVEDKDVLLKLQQSILQSDTYFTEVAKEQAENEVKEAEKKKDVVVANLCKLGEEILKASDKATGQEKDAQEKSDELIKLKHEVIQRMRDVVSMNDKYVAEQVIAAKNELLAIRNEKKQELLEELELIDLKYVVDSLGLDLAAKGTKIDEDGKPMD</sequence>
<dbReference type="EMBL" id="CP090895">
    <property type="protein sequence ID" value="ULT88107.1"/>
    <property type="molecule type" value="Genomic_DNA"/>
</dbReference>
<keyword evidence="1" id="KW-0175">Coiled coil</keyword>
<name>A0AAE8ZWN3_CAEBR</name>
<dbReference type="AlphaFoldDB" id="A0AAE8ZWN3"/>
<reference evidence="2 3" key="1">
    <citation type="submission" date="2022-02" db="EMBL/GenBank/DDBJ databases">
        <title>Chromosome-level reference genomes for two strains of Caenorhabditis briggsae: an improved platform for comparative genomics.</title>
        <authorList>
            <person name="Stevens L."/>
            <person name="Andersen E.C."/>
        </authorList>
    </citation>
    <scope>NUCLEOTIDE SEQUENCE [LARGE SCALE GENOMIC DNA]</scope>
    <source>
        <strain evidence="2">QX1410_ONT</strain>
        <tissue evidence="2">Whole-organism</tissue>
    </source>
</reference>
<feature type="coiled-coil region" evidence="1">
    <location>
        <begin position="254"/>
        <end position="291"/>
    </location>
</feature>
<evidence type="ECO:0000313" key="2">
    <source>
        <dbReference type="EMBL" id="ULT88107.1"/>
    </source>
</evidence>
<evidence type="ECO:0000313" key="3">
    <source>
        <dbReference type="Proteomes" id="UP000827892"/>
    </source>
</evidence>
<evidence type="ECO:0000256" key="1">
    <source>
        <dbReference type="SAM" id="Coils"/>
    </source>
</evidence>